<evidence type="ECO:0000256" key="4">
    <source>
        <dbReference type="ARBA" id="ARBA00023004"/>
    </source>
</evidence>
<feature type="domain" description="Cytochrome c" evidence="7">
    <location>
        <begin position="30"/>
        <end position="121"/>
    </location>
</feature>
<keyword evidence="3 6" id="KW-0732">Signal</keyword>
<dbReference type="SUPFAM" id="SSF46626">
    <property type="entry name" value="Cytochrome c"/>
    <property type="match status" value="1"/>
</dbReference>
<protein>
    <recommendedName>
        <fullName evidence="11">Cytochrome c domain-containing protein</fullName>
    </recommendedName>
</protein>
<dbReference type="InterPro" id="IPR009056">
    <property type="entry name" value="Cyt_c-like_dom"/>
</dbReference>
<dbReference type="Proteomes" id="UP000181790">
    <property type="component" value="Unassembled WGS sequence"/>
</dbReference>
<dbReference type="InterPro" id="IPR005084">
    <property type="entry name" value="CBM6"/>
</dbReference>
<dbReference type="RefSeq" id="WP_071501065.1">
    <property type="nucleotide sequence ID" value="NZ_MORL01000001.1"/>
</dbReference>
<dbReference type="Pfam" id="PF07587">
    <property type="entry name" value="PSD1"/>
    <property type="match status" value="1"/>
</dbReference>
<keyword evidence="4 5" id="KW-0408">Iron</keyword>
<sequence>MRIYWFSGLLLLCTVTACTLSSLFTDEKISYNQHIRPIFNTKCITCHGGIKQSGKFSLLFREEALAKAKSGKYAIIPGDADNSGLVKRLLTDDPELRMPQEHPPLSADEIKLIKTWINQGADWEDHWAYIRPDRHLQPPDVDDAAGIDAFVRDRLNKEGLNPSPEADKATLLRRVSLDLTGLPPTPEQAAGFLADNSPDAYPKLVDQLMRSPQFGERWASLWLDLARYADSKGYEKDLERSIWLYRDWVIKALNRDMPFDEFTVKQLAGDLLPAPDPKTADELLIATAFHRNTMSNDEGGTNDEEFRNMALIDRVSTTWEVWQGTTMACVQCHSHPYDPIRHADFYRFMAYFNNTRDKDLYNEKPKLYTFRPEHEQRVNKLMAWIKAQPATKPYLSHSQQGGLGQQRQALLSALGYRRIEAEDFDSTSRHIELFNNQTTIMQTTEGAFVAYENVDMTGVTQISYNYTTSFTSFLELHLDRPDGPLLSRLKILPAQEGDPASWGSWKTFRTMTTPVKPATGLHTIVVVFRKDKEFRSDLVHLDWIELGVANAPIQRDKALRDSVLQLAQIPAISTPVMLERPASRKRTAHVFIRGNWLTKGSVVTPAIPGFLVQNSTGQTNRLDMARWLVSPQNPLTARVMVNRFWEQLFGIGLVETLEDFGTMGAKPSHPELLDWLAVQFQDEYKWSVKKLLRSMVLSETYRQSAKTTPELLEKDPRNLLLARGPRVRLSAEQIRDQALAVSGLLNTELYGPSVRPFNPADRGWENEKPENRHRRALYTFWQRTNPFPSMVTFDSPQRNVCVSRRVRTNTPLQALTTLNDTVYTEAARHLAQLMNKSGRTIPDKIAAGYRRIMFRQPAPAKLVLLEKLYADALPPRRKPSPAPDPNALALVANALLNLDETLTK</sequence>
<dbReference type="SUPFAM" id="SSF49785">
    <property type="entry name" value="Galactose-binding domain-like"/>
    <property type="match status" value="1"/>
</dbReference>
<keyword evidence="10" id="KW-1185">Reference proteome</keyword>
<dbReference type="PANTHER" id="PTHR35889:SF3">
    <property type="entry name" value="F-BOX DOMAIN-CONTAINING PROTEIN"/>
    <property type="match status" value="1"/>
</dbReference>
<dbReference type="GO" id="GO:0009055">
    <property type="term" value="F:electron transfer activity"/>
    <property type="evidence" value="ECO:0007669"/>
    <property type="project" value="InterPro"/>
</dbReference>
<dbReference type="Gene3D" id="2.60.120.260">
    <property type="entry name" value="Galactose-binding domain-like"/>
    <property type="match status" value="1"/>
</dbReference>
<evidence type="ECO:0000256" key="3">
    <source>
        <dbReference type="ARBA" id="ARBA00022729"/>
    </source>
</evidence>
<evidence type="ECO:0000256" key="5">
    <source>
        <dbReference type="PROSITE-ProRule" id="PRU00433"/>
    </source>
</evidence>
<dbReference type="InterPro" id="IPR008979">
    <property type="entry name" value="Galactose-bd-like_sf"/>
</dbReference>
<dbReference type="AlphaFoldDB" id="A0A1S2VP76"/>
<dbReference type="InterPro" id="IPR006584">
    <property type="entry name" value="Cellulose-bd_IV"/>
</dbReference>
<evidence type="ECO:0008006" key="11">
    <source>
        <dbReference type="Google" id="ProtNLM"/>
    </source>
</evidence>
<evidence type="ECO:0000259" key="7">
    <source>
        <dbReference type="PROSITE" id="PS51007"/>
    </source>
</evidence>
<dbReference type="EMBL" id="MORL01000001">
    <property type="protein sequence ID" value="OIN60563.1"/>
    <property type="molecule type" value="Genomic_DNA"/>
</dbReference>
<feature type="chain" id="PRO_5010291538" description="Cytochrome c domain-containing protein" evidence="6">
    <location>
        <begin position="18"/>
        <end position="904"/>
    </location>
</feature>
<evidence type="ECO:0000256" key="1">
    <source>
        <dbReference type="ARBA" id="ARBA00022617"/>
    </source>
</evidence>
<dbReference type="PROSITE" id="PS51175">
    <property type="entry name" value="CBM6"/>
    <property type="match status" value="1"/>
</dbReference>
<name>A0A1S2VP76_9BACT</name>
<dbReference type="PANTHER" id="PTHR35889">
    <property type="entry name" value="CYCLOINULO-OLIGOSACCHARIDE FRUCTANOTRANSFERASE-RELATED"/>
    <property type="match status" value="1"/>
</dbReference>
<organism evidence="9 10">
    <name type="scientific">Arsenicibacter rosenii</name>
    <dbReference type="NCBI Taxonomy" id="1750698"/>
    <lineage>
        <taxon>Bacteria</taxon>
        <taxon>Pseudomonadati</taxon>
        <taxon>Bacteroidota</taxon>
        <taxon>Cytophagia</taxon>
        <taxon>Cytophagales</taxon>
        <taxon>Spirosomataceae</taxon>
        <taxon>Arsenicibacter</taxon>
    </lineage>
</organism>
<comment type="caution">
    <text evidence="9">The sequence shown here is derived from an EMBL/GenBank/DDBJ whole genome shotgun (WGS) entry which is preliminary data.</text>
</comment>
<evidence type="ECO:0000313" key="10">
    <source>
        <dbReference type="Proteomes" id="UP000181790"/>
    </source>
</evidence>
<dbReference type="PROSITE" id="PS51257">
    <property type="entry name" value="PROKAR_LIPOPROTEIN"/>
    <property type="match status" value="1"/>
</dbReference>
<dbReference type="GO" id="GO:0030246">
    <property type="term" value="F:carbohydrate binding"/>
    <property type="evidence" value="ECO:0007669"/>
    <property type="project" value="InterPro"/>
</dbReference>
<evidence type="ECO:0000313" key="9">
    <source>
        <dbReference type="EMBL" id="OIN60563.1"/>
    </source>
</evidence>
<evidence type="ECO:0000259" key="8">
    <source>
        <dbReference type="PROSITE" id="PS51175"/>
    </source>
</evidence>
<accession>A0A1S2VP76</accession>
<feature type="signal peptide" evidence="6">
    <location>
        <begin position="1"/>
        <end position="17"/>
    </location>
</feature>
<dbReference type="PROSITE" id="PS51007">
    <property type="entry name" value="CYTC"/>
    <property type="match status" value="1"/>
</dbReference>
<evidence type="ECO:0000256" key="2">
    <source>
        <dbReference type="ARBA" id="ARBA00022723"/>
    </source>
</evidence>
<proteinExistence type="predicted"/>
<keyword evidence="1 5" id="KW-0349">Heme</keyword>
<reference evidence="9 10" key="1">
    <citation type="submission" date="2016-10" db="EMBL/GenBank/DDBJ databases">
        <title>Arsenicibacter rosenii gen. nov., sp. nov., an efficient arsenic-methylating bacterium isolated from an arsenic-contaminated paddy soil.</title>
        <authorList>
            <person name="Huang K."/>
        </authorList>
    </citation>
    <scope>NUCLEOTIDE SEQUENCE [LARGE SCALE GENOMIC DNA]</scope>
    <source>
        <strain evidence="9 10">SM-1</strain>
    </source>
</reference>
<dbReference type="Pfam" id="PF07635">
    <property type="entry name" value="PSCyt1"/>
    <property type="match status" value="1"/>
</dbReference>
<dbReference type="Pfam" id="PF03422">
    <property type="entry name" value="CBM_6"/>
    <property type="match status" value="1"/>
</dbReference>
<dbReference type="Pfam" id="PF07583">
    <property type="entry name" value="PSCyt2"/>
    <property type="match status" value="1"/>
</dbReference>
<keyword evidence="2 5" id="KW-0479">Metal-binding</keyword>
<dbReference type="InterPro" id="IPR011444">
    <property type="entry name" value="DUF1549"/>
</dbReference>
<dbReference type="SMART" id="SM00606">
    <property type="entry name" value="CBD_IV"/>
    <property type="match status" value="1"/>
</dbReference>
<dbReference type="GO" id="GO:0046872">
    <property type="term" value="F:metal ion binding"/>
    <property type="evidence" value="ECO:0007669"/>
    <property type="project" value="UniProtKB-KW"/>
</dbReference>
<dbReference type="GO" id="GO:0020037">
    <property type="term" value="F:heme binding"/>
    <property type="evidence" value="ECO:0007669"/>
    <property type="project" value="InterPro"/>
</dbReference>
<evidence type="ECO:0000256" key="6">
    <source>
        <dbReference type="SAM" id="SignalP"/>
    </source>
</evidence>
<dbReference type="InterPro" id="IPR022655">
    <property type="entry name" value="DUF1553"/>
</dbReference>
<gene>
    <name evidence="9" type="ORF">BLX24_00080</name>
</gene>
<dbReference type="InterPro" id="IPR036909">
    <property type="entry name" value="Cyt_c-like_dom_sf"/>
</dbReference>
<feature type="domain" description="CBM6" evidence="8">
    <location>
        <begin position="417"/>
        <end position="547"/>
    </location>
</feature>
<dbReference type="InterPro" id="IPR011429">
    <property type="entry name" value="Cyt_c_Planctomycete-type"/>
</dbReference>
<dbReference type="CDD" id="cd04084">
    <property type="entry name" value="CBM6_xylanase-like"/>
    <property type="match status" value="1"/>
</dbReference>
<dbReference type="OrthoDB" id="1384247at2"/>